<gene>
    <name evidence="2" type="ORF">PAMC26577_20205</name>
</gene>
<feature type="domain" description="Water stress and hypersensitive response" evidence="1">
    <location>
        <begin position="32"/>
        <end position="152"/>
    </location>
</feature>
<proteinExistence type="predicted"/>
<comment type="caution">
    <text evidence="2">The sequence shown here is derived from an EMBL/GenBank/DDBJ whole genome shotgun (WGS) entry which is preliminary data.</text>
</comment>
<dbReference type="GO" id="GO:0009269">
    <property type="term" value="P:response to desiccation"/>
    <property type="evidence" value="ECO:0007669"/>
    <property type="project" value="InterPro"/>
</dbReference>
<dbReference type="Gene3D" id="2.60.40.1820">
    <property type="match status" value="1"/>
</dbReference>
<dbReference type="SMART" id="SM00769">
    <property type="entry name" value="WHy"/>
    <property type="match status" value="1"/>
</dbReference>
<reference evidence="2 3" key="1">
    <citation type="submission" date="2017-03" db="EMBL/GenBank/DDBJ databases">
        <title>Genome analysis of strain PAMC 26577.</title>
        <authorList>
            <person name="Oh H.-M."/>
            <person name="Yang J.-A."/>
        </authorList>
    </citation>
    <scope>NUCLEOTIDE SEQUENCE [LARGE SCALE GENOMIC DNA]</scope>
    <source>
        <strain evidence="2 3">PAMC 26577</strain>
    </source>
</reference>
<name>A0A242MMT0_CABSO</name>
<dbReference type="InterPro" id="IPR013990">
    <property type="entry name" value="WHy-dom"/>
</dbReference>
<dbReference type="AlphaFoldDB" id="A0A242MMT0"/>
<dbReference type="Pfam" id="PF03168">
    <property type="entry name" value="LEA_2"/>
    <property type="match status" value="1"/>
</dbReference>
<evidence type="ECO:0000313" key="3">
    <source>
        <dbReference type="Proteomes" id="UP000195221"/>
    </source>
</evidence>
<organism evidence="2 3">
    <name type="scientific">Caballeronia sordidicola</name>
    <name type="common">Burkholderia sordidicola</name>
    <dbReference type="NCBI Taxonomy" id="196367"/>
    <lineage>
        <taxon>Bacteria</taxon>
        <taxon>Pseudomonadati</taxon>
        <taxon>Pseudomonadota</taxon>
        <taxon>Betaproteobacteria</taxon>
        <taxon>Burkholderiales</taxon>
        <taxon>Burkholderiaceae</taxon>
        <taxon>Caballeronia</taxon>
    </lineage>
</organism>
<dbReference type="EMBL" id="NBTZ01000087">
    <property type="protein sequence ID" value="OTP72627.1"/>
    <property type="molecule type" value="Genomic_DNA"/>
</dbReference>
<dbReference type="InterPro" id="IPR004864">
    <property type="entry name" value="LEA_2"/>
</dbReference>
<evidence type="ECO:0000313" key="2">
    <source>
        <dbReference type="EMBL" id="OTP72627.1"/>
    </source>
</evidence>
<evidence type="ECO:0000259" key="1">
    <source>
        <dbReference type="SMART" id="SM00769"/>
    </source>
</evidence>
<dbReference type="Proteomes" id="UP000195221">
    <property type="component" value="Unassembled WGS sequence"/>
</dbReference>
<sequence length="159" mass="16835">MDHAMRLFFAGLFLVLGLAGCASLFDRDAPRVSVAGIEPIAGQGLELRFVVKLRVQNPNETPINYDGIALDLELDGKPFASGVSDARGTLPRFGETVLNIPLTVSAFAAARQAFGLSDVMQRGSVPYTVRGKLAGNMFGSVRFTSSGTIKVPASLQGGY</sequence>
<protein>
    <submittedName>
        <fullName evidence="2">Phosphonate ABC transporter phosphate-binding periplasmic component</fullName>
    </submittedName>
</protein>
<accession>A0A242MMT0</accession>
<dbReference type="SUPFAM" id="SSF117070">
    <property type="entry name" value="LEA14-like"/>
    <property type="match status" value="1"/>
</dbReference>
<dbReference type="PROSITE" id="PS51257">
    <property type="entry name" value="PROKAR_LIPOPROTEIN"/>
    <property type="match status" value="1"/>
</dbReference>